<evidence type="ECO:0000313" key="2">
    <source>
        <dbReference type="Proteomes" id="UP000095662"/>
    </source>
</evidence>
<reference evidence="1 2" key="1">
    <citation type="submission" date="2015-09" db="EMBL/GenBank/DDBJ databases">
        <authorList>
            <consortium name="Pathogen Informatics"/>
        </authorList>
    </citation>
    <scope>NUCLEOTIDE SEQUENCE [LARGE SCALE GENOMIC DNA]</scope>
    <source>
        <strain evidence="1 2">2789STDY5834928</strain>
    </source>
</reference>
<dbReference type="OrthoDB" id="9810814at2"/>
<dbReference type="AlphaFoldDB" id="A0A174ZJ12"/>
<organism evidence="1 2">
    <name type="scientific">[Eubacterium] siraeum</name>
    <dbReference type="NCBI Taxonomy" id="39492"/>
    <lineage>
        <taxon>Bacteria</taxon>
        <taxon>Bacillati</taxon>
        <taxon>Bacillota</taxon>
        <taxon>Clostridia</taxon>
        <taxon>Eubacteriales</taxon>
        <taxon>Oscillospiraceae</taxon>
        <taxon>Oscillospiraceae incertae sedis</taxon>
    </lineage>
</organism>
<gene>
    <name evidence="1" type="ORF">ERS852540_01198</name>
</gene>
<dbReference type="STRING" id="39492.ERS852540_01198"/>
<accession>A0A174ZJ12</accession>
<dbReference type="InterPro" id="IPR045706">
    <property type="entry name" value="DUF6062"/>
</dbReference>
<dbReference type="Proteomes" id="UP000095662">
    <property type="component" value="Unassembled WGS sequence"/>
</dbReference>
<evidence type="ECO:0008006" key="3">
    <source>
        <dbReference type="Google" id="ProtNLM"/>
    </source>
</evidence>
<protein>
    <recommendedName>
        <fullName evidence="3">ABC transporter substrate-binding protein</fullName>
    </recommendedName>
</protein>
<dbReference type="Pfam" id="PF19538">
    <property type="entry name" value="DUF6062"/>
    <property type="match status" value="1"/>
</dbReference>
<sequence length="234" mass="27185">MRESILTIPVNEVFEPREGCPICRMRDTVEEHICEYIMGAAMMEPDVRQDTNRLGFCFTHYQQLMMQNNRLSLGLMLNSHLEELRGNIFEKKGLFAPKDAKAKKAGAIGDTCFVCSKVQWGIDHMLETVFTMFAKDGKFKNLFKSQECFCMPHYHYLVQMSEAKMAKNDRAEFIKAMDTIMQEYITKLNRDVNDFCNSFDYRNAGKLHSEEMEHVRTSIERSVSFLTGRKPNSK</sequence>
<name>A0A174ZJ12_9FIRM</name>
<evidence type="ECO:0000313" key="1">
    <source>
        <dbReference type="EMBL" id="CUQ85942.1"/>
    </source>
</evidence>
<dbReference type="EMBL" id="CZBY01000008">
    <property type="protein sequence ID" value="CUQ85942.1"/>
    <property type="molecule type" value="Genomic_DNA"/>
</dbReference>
<proteinExistence type="predicted"/>